<dbReference type="GO" id="GO:0009116">
    <property type="term" value="P:nucleoside metabolic process"/>
    <property type="evidence" value="ECO:0007669"/>
    <property type="project" value="InterPro"/>
</dbReference>
<dbReference type="Gene3D" id="3.40.50.1580">
    <property type="entry name" value="Nucleoside phosphorylase domain"/>
    <property type="match status" value="1"/>
</dbReference>
<dbReference type="GO" id="GO:0003824">
    <property type="term" value="F:catalytic activity"/>
    <property type="evidence" value="ECO:0007669"/>
    <property type="project" value="InterPro"/>
</dbReference>
<evidence type="ECO:0000259" key="2">
    <source>
        <dbReference type="Pfam" id="PF01048"/>
    </source>
</evidence>
<dbReference type="SUPFAM" id="SSF53167">
    <property type="entry name" value="Purine and uridine phosphorylases"/>
    <property type="match status" value="1"/>
</dbReference>
<dbReference type="InterPro" id="IPR035994">
    <property type="entry name" value="Nucleoside_phosphorylase_sf"/>
</dbReference>
<dbReference type="PANTHER" id="PTHR46082">
    <property type="entry name" value="ATP/GTP-BINDING PROTEIN-RELATED"/>
    <property type="match status" value="1"/>
</dbReference>
<name>A0AAV9UCG1_9PEZI</name>
<accession>A0AAV9UCG1</accession>
<evidence type="ECO:0000313" key="3">
    <source>
        <dbReference type="EMBL" id="KAK6338479.1"/>
    </source>
</evidence>
<feature type="compositionally biased region" description="Polar residues" evidence="1">
    <location>
        <begin position="1276"/>
        <end position="1287"/>
    </location>
</feature>
<dbReference type="Pfam" id="PF01048">
    <property type="entry name" value="PNP_UDP_1"/>
    <property type="match status" value="1"/>
</dbReference>
<reference evidence="3 4" key="1">
    <citation type="submission" date="2019-10" db="EMBL/GenBank/DDBJ databases">
        <authorList>
            <person name="Palmer J.M."/>
        </authorList>
    </citation>
    <scope>NUCLEOTIDE SEQUENCE [LARGE SCALE GENOMIC DNA]</scope>
    <source>
        <strain evidence="3 4">TWF730</strain>
    </source>
</reference>
<dbReference type="Gene3D" id="3.40.50.300">
    <property type="entry name" value="P-loop containing nucleotide triphosphate hydrolases"/>
    <property type="match status" value="1"/>
</dbReference>
<dbReference type="Pfam" id="PF13424">
    <property type="entry name" value="TPR_12"/>
    <property type="match status" value="2"/>
</dbReference>
<protein>
    <recommendedName>
        <fullName evidence="2">Nucleoside phosphorylase domain-containing protein</fullName>
    </recommendedName>
</protein>
<dbReference type="EMBL" id="JAVHNS010000012">
    <property type="protein sequence ID" value="KAK6338479.1"/>
    <property type="molecule type" value="Genomic_DNA"/>
</dbReference>
<dbReference type="InterPro" id="IPR053137">
    <property type="entry name" value="NLR-like"/>
</dbReference>
<gene>
    <name evidence="3" type="ORF">TWF730_002542</name>
</gene>
<dbReference type="SMART" id="SM00028">
    <property type="entry name" value="TPR"/>
    <property type="match status" value="6"/>
</dbReference>
<proteinExistence type="predicted"/>
<feature type="domain" description="Nucleoside phosphorylase" evidence="2">
    <location>
        <begin position="8"/>
        <end position="280"/>
    </location>
</feature>
<dbReference type="SUPFAM" id="SSF48452">
    <property type="entry name" value="TPR-like"/>
    <property type="match status" value="3"/>
</dbReference>
<dbReference type="Proteomes" id="UP001373714">
    <property type="component" value="Unassembled WGS sequence"/>
</dbReference>
<evidence type="ECO:0000313" key="4">
    <source>
        <dbReference type="Proteomes" id="UP001373714"/>
    </source>
</evidence>
<dbReference type="SUPFAM" id="SSF52540">
    <property type="entry name" value="P-loop containing nucleoside triphosphate hydrolases"/>
    <property type="match status" value="1"/>
</dbReference>
<comment type="caution">
    <text evidence="3">The sequence shown here is derived from an EMBL/GenBank/DDBJ whole genome shotgun (WGS) entry which is preliminary data.</text>
</comment>
<dbReference type="Gene3D" id="1.25.40.10">
    <property type="entry name" value="Tetratricopeptide repeat domain"/>
    <property type="match status" value="3"/>
</dbReference>
<feature type="compositionally biased region" description="Pro residues" evidence="1">
    <location>
        <begin position="1253"/>
        <end position="1264"/>
    </location>
</feature>
<dbReference type="InterPro" id="IPR027417">
    <property type="entry name" value="P-loop_NTPase"/>
</dbReference>
<evidence type="ECO:0000256" key="1">
    <source>
        <dbReference type="SAM" id="MobiDB-lite"/>
    </source>
</evidence>
<feature type="compositionally biased region" description="Polar residues" evidence="1">
    <location>
        <begin position="1234"/>
        <end position="1248"/>
    </location>
</feature>
<dbReference type="PANTHER" id="PTHR46082:SF11">
    <property type="entry name" value="AAA+ ATPASE DOMAIN-CONTAINING PROTEIN-RELATED"/>
    <property type="match status" value="1"/>
</dbReference>
<dbReference type="InterPro" id="IPR019734">
    <property type="entry name" value="TPR_rpt"/>
</dbReference>
<dbReference type="InterPro" id="IPR011990">
    <property type="entry name" value="TPR-like_helical_dom_sf"/>
</dbReference>
<sequence length="1406" mass="157527">MKRDDFTVGWICAIGIELAAVLSVLDERYPTKPSVPATDENVYEYGKIGGHNVVLTCLPHMGILQAGIVATRMRSTFTRIRFVLMVGVGGGAPSKSNDVRLGDIVISNPAGRCSGVVQYDFGKAMENGEFLATGWLNSPPAILLSAASAMKARGKEKLAKVIWDTYENLEDKKDFSYPGEGTDNLYEADCLHNSKESCEDCDPRQIVPRKERPDTHPRIHYGIIASANQVMKDGKRRNDIIKETLRWTGAEALCFEMEAAGLMNDFSCLVVRGICDYSDGHKNKVWQPYAAINAAIYAKELLKQVSPVSERGLVEDARTAPDYVAPQDISSKLRFKMPFHIPFTRNTAFTGRVETLRDIHEYFTESHDTGVPLIYAITGAGGMGKTQIAIEYAYQHLNDFPAVYWVDATSERTMCASFVKILECIVQEQARAVWGDSTPDYKAVARELGIEGHVDDEGRVRSDHYLFGLVRVALFNWLGRPQNKRWLLIIDNADDLDEFNKLEYLPNRGSGSVLITSRRPRANLLRMQTAQKADLDGLDLDSAVKLVLGLTNLGDKGKDLAVKSSAIAIVTELGFMPLAITQAAYYIWKEGIPLEEYLPRYRKDFMQVQGSLVEQPKLREQPKPEDEKPCFGSTYRETTTKTWEISLSAVEKQDKEAVSILLTSAYLNHEEIFGRIWVDKEDGRSEERVRDEFRKRIELLASYSLVKIGDEGAFSIHPVMHLWARERLDAEARRQVLGNAIVILGKVSRWDKLSRESQNWSLSEERRFTSHLQSLCRYSDLDSLGLLHNEAQKSKDDNIYFAFRSIGSLLEKQERYPEATIWYKRALVGLEFLGDKAEILKADNGVIVGFLRQNMYEDAAVWLKRAGRDSMLTGVVEPIMFEILSNMANVLVCVGNYDEALRLYHASLATAEQLRLQTNLVIESFRFQTMHNIAAVFKHQGNLMAAEEWYNRALEGLMGWLKPGNGAANFDIMIKIASNFGERLNYHAALDWYQKALNILGKGLDETHPRQVAIVEKMAACLNSLEKHGEARALYEKALTGYKSLHEEGHRDSKYFLLVDQLALCHWCLKEYSKALGLFLEVLKYRETSAGEDNLLTLITIDYVAKCHFQLGNYDDALQLCRRLFNGRNKLFGPGHYQTVEAMDNIATVLVRKGELAEARQWLDQVRNGIMNLFGANSPQAFYVTKQIEAILASPASGPSFQNRSLSELPGRPAGMPVSGNVPGFQSPAPTGYPNDSGSSTPQTHAKGSNQPATPPCSPPPPYYPNATPGQYPGYSAQNQTSPQNYGSPGEGSGQPKYPNNQQTASYNQTAGLYQQQAAGYNQQNALYSQQAVQYNQQNGQYNPQAAAYNQQNGQYNPQAAAYIQNLAAYGRQINPYNQQAGFYNQQAMAYNQQAGPYNQARFYNQ</sequence>
<feature type="region of interest" description="Disordered" evidence="1">
    <location>
        <begin position="1196"/>
        <end position="1304"/>
    </location>
</feature>
<dbReference type="InterPro" id="IPR000845">
    <property type="entry name" value="Nucleoside_phosphorylase_d"/>
</dbReference>
<organism evidence="3 4">
    <name type="scientific">Orbilia blumenaviensis</name>
    <dbReference type="NCBI Taxonomy" id="1796055"/>
    <lineage>
        <taxon>Eukaryota</taxon>
        <taxon>Fungi</taxon>
        <taxon>Dikarya</taxon>
        <taxon>Ascomycota</taxon>
        <taxon>Pezizomycotina</taxon>
        <taxon>Orbiliomycetes</taxon>
        <taxon>Orbiliales</taxon>
        <taxon>Orbiliaceae</taxon>
        <taxon>Orbilia</taxon>
    </lineage>
</organism>
<feature type="compositionally biased region" description="Polar residues" evidence="1">
    <location>
        <begin position="1197"/>
        <end position="1206"/>
    </location>
</feature>
<keyword evidence="4" id="KW-1185">Reference proteome</keyword>
<dbReference type="Pfam" id="PF13176">
    <property type="entry name" value="TPR_7"/>
    <property type="match status" value="1"/>
</dbReference>